<keyword evidence="2" id="KW-0547">Nucleotide-binding</keyword>
<gene>
    <name evidence="8" type="primary">ccmA</name>
    <name evidence="8" type="ORF">Q4521_02430</name>
</gene>
<evidence type="ECO:0000313" key="8">
    <source>
        <dbReference type="EMBL" id="MDO6421319.1"/>
    </source>
</evidence>
<evidence type="ECO:0000256" key="5">
    <source>
        <dbReference type="ARBA" id="ARBA00022967"/>
    </source>
</evidence>
<evidence type="ECO:0000256" key="2">
    <source>
        <dbReference type="ARBA" id="ARBA00022741"/>
    </source>
</evidence>
<dbReference type="InterPro" id="IPR003593">
    <property type="entry name" value="AAA+_ATPase"/>
</dbReference>
<dbReference type="RefSeq" id="WP_303490678.1">
    <property type="nucleotide sequence ID" value="NZ_JAUOPB010000001.1"/>
</dbReference>
<dbReference type="GO" id="GO:0022857">
    <property type="term" value="F:transmembrane transporter activity"/>
    <property type="evidence" value="ECO:0007669"/>
    <property type="project" value="InterPro"/>
</dbReference>
<accession>A0AAW7X1F7</accession>
<keyword evidence="5" id="KW-1278">Translocase</keyword>
<dbReference type="EMBL" id="JAUOPB010000001">
    <property type="protein sequence ID" value="MDO6421319.1"/>
    <property type="molecule type" value="Genomic_DNA"/>
</dbReference>
<dbReference type="PANTHER" id="PTHR43499">
    <property type="entry name" value="ABC TRANSPORTER I FAMILY MEMBER 1"/>
    <property type="match status" value="1"/>
</dbReference>
<keyword evidence="6" id="KW-0472">Membrane</keyword>
<name>A0AAW7X1F7_9GAMM</name>
<evidence type="ECO:0000256" key="3">
    <source>
        <dbReference type="ARBA" id="ARBA00022748"/>
    </source>
</evidence>
<dbReference type="NCBIfam" id="NF010061">
    <property type="entry name" value="PRK13538.1"/>
    <property type="match status" value="1"/>
</dbReference>
<dbReference type="Pfam" id="PF00005">
    <property type="entry name" value="ABC_tran"/>
    <property type="match status" value="1"/>
</dbReference>
<protein>
    <submittedName>
        <fullName evidence="8">Cytochrome c biogenesis heme-transporting ATPase CcmA</fullName>
    </submittedName>
</protein>
<dbReference type="GO" id="GO:0017004">
    <property type="term" value="P:cytochrome complex assembly"/>
    <property type="evidence" value="ECO:0007669"/>
    <property type="project" value="UniProtKB-KW"/>
</dbReference>
<dbReference type="GO" id="GO:0005524">
    <property type="term" value="F:ATP binding"/>
    <property type="evidence" value="ECO:0007669"/>
    <property type="project" value="UniProtKB-KW"/>
</dbReference>
<evidence type="ECO:0000259" key="7">
    <source>
        <dbReference type="PROSITE" id="PS50893"/>
    </source>
</evidence>
<comment type="caution">
    <text evidence="8">The sequence shown here is derived from an EMBL/GenBank/DDBJ whole genome shotgun (WGS) entry which is preliminary data.</text>
</comment>
<dbReference type="Gene3D" id="3.40.50.300">
    <property type="entry name" value="P-loop containing nucleotide triphosphate hydrolases"/>
    <property type="match status" value="1"/>
</dbReference>
<dbReference type="InterPro" id="IPR005895">
    <property type="entry name" value="ABC_transptr_haem_export_CcmA"/>
</dbReference>
<keyword evidence="1" id="KW-0813">Transport</keyword>
<dbReference type="GO" id="GO:0016887">
    <property type="term" value="F:ATP hydrolysis activity"/>
    <property type="evidence" value="ECO:0007669"/>
    <property type="project" value="InterPro"/>
</dbReference>
<organism evidence="8 9">
    <name type="scientific">Saccharophagus degradans</name>
    <dbReference type="NCBI Taxonomy" id="86304"/>
    <lineage>
        <taxon>Bacteria</taxon>
        <taxon>Pseudomonadati</taxon>
        <taxon>Pseudomonadota</taxon>
        <taxon>Gammaproteobacteria</taxon>
        <taxon>Cellvibrionales</taxon>
        <taxon>Cellvibrionaceae</taxon>
        <taxon>Saccharophagus</taxon>
    </lineage>
</organism>
<dbReference type="Proteomes" id="UP001169760">
    <property type="component" value="Unassembled WGS sequence"/>
</dbReference>
<reference evidence="8" key="1">
    <citation type="submission" date="2023-07" db="EMBL/GenBank/DDBJ databases">
        <title>Genome content predicts the carbon catabolic preferences of heterotrophic bacteria.</title>
        <authorList>
            <person name="Gralka M."/>
        </authorList>
    </citation>
    <scope>NUCLEOTIDE SEQUENCE</scope>
    <source>
        <strain evidence="8">I3M17_2</strain>
    </source>
</reference>
<evidence type="ECO:0000256" key="1">
    <source>
        <dbReference type="ARBA" id="ARBA00022448"/>
    </source>
</evidence>
<feature type="domain" description="ABC transporter" evidence="7">
    <location>
        <begin position="11"/>
        <end position="235"/>
    </location>
</feature>
<dbReference type="SMART" id="SM00382">
    <property type="entry name" value="AAA"/>
    <property type="match status" value="1"/>
</dbReference>
<sequence length="235" mass="25578">MSQSSVNQRVLSLRSLACERDERLLFSDLSANFEAGDIVQILGSNGAGKTTLMRIIAGLSDSYTGEVLWNNAPHRGYDFFASVLYFGHATGVKQTLTALENLRWYFGLNGNKNTSAQAIDVSEAQLEAALHKVGLAGYEDVPCHQMSAGQKRRVALARLYCSKAPIWLLDEPFTAIDVGGVQQLEGLIRAHAESGGIVLLTSHQPVNVPNLKTVDINQYRPSRGQKSDMAVGNDD</sequence>
<evidence type="ECO:0000256" key="6">
    <source>
        <dbReference type="ARBA" id="ARBA00023136"/>
    </source>
</evidence>
<evidence type="ECO:0000313" key="9">
    <source>
        <dbReference type="Proteomes" id="UP001169760"/>
    </source>
</evidence>
<proteinExistence type="predicted"/>
<evidence type="ECO:0000256" key="4">
    <source>
        <dbReference type="ARBA" id="ARBA00022840"/>
    </source>
</evidence>
<dbReference type="InterPro" id="IPR027417">
    <property type="entry name" value="P-loop_NTPase"/>
</dbReference>
<keyword evidence="4" id="KW-0067">ATP-binding</keyword>
<dbReference type="NCBIfam" id="TIGR01189">
    <property type="entry name" value="ccmA"/>
    <property type="match status" value="1"/>
</dbReference>
<dbReference type="AlphaFoldDB" id="A0AAW7X1F7"/>
<dbReference type="PANTHER" id="PTHR43499:SF1">
    <property type="entry name" value="ABC TRANSPORTER I FAMILY MEMBER 1"/>
    <property type="match status" value="1"/>
</dbReference>
<dbReference type="InterPro" id="IPR003439">
    <property type="entry name" value="ABC_transporter-like_ATP-bd"/>
</dbReference>
<dbReference type="SUPFAM" id="SSF52540">
    <property type="entry name" value="P-loop containing nucleoside triphosphate hydrolases"/>
    <property type="match status" value="1"/>
</dbReference>
<dbReference type="PROSITE" id="PS50893">
    <property type="entry name" value="ABC_TRANSPORTER_2"/>
    <property type="match status" value="1"/>
</dbReference>
<dbReference type="InterPro" id="IPR017871">
    <property type="entry name" value="ABC_transporter-like_CS"/>
</dbReference>
<keyword evidence="3" id="KW-0201">Cytochrome c-type biogenesis</keyword>
<dbReference type="PROSITE" id="PS00211">
    <property type="entry name" value="ABC_TRANSPORTER_1"/>
    <property type="match status" value="1"/>
</dbReference>